<protein>
    <recommendedName>
        <fullName evidence="7">Adenosyl-chloride synthase</fullName>
    </recommendedName>
</protein>
<dbReference type="InterPro" id="IPR023228">
    <property type="entry name" value="SAM_OH_AdoTrfase_N_sf"/>
</dbReference>
<reference evidence="6" key="1">
    <citation type="submission" date="2019-10" db="EMBL/GenBank/DDBJ databases">
        <title>Lacipirellula parvula gen. nov., sp. nov., representing a lineage of planctomycetes widespread in freshwater anoxic habitats, and description of the family Lacipirellulaceae.</title>
        <authorList>
            <person name="Dedysh S.N."/>
            <person name="Kulichevskaya I.S."/>
            <person name="Beletsky A.V."/>
            <person name="Rakitin A.L."/>
            <person name="Mardanov A.V."/>
            <person name="Ivanova A.A."/>
            <person name="Saltykova V.X."/>
            <person name="Rijpstra W.I.C."/>
            <person name="Sinninghe Damste J.S."/>
            <person name="Ravin N.V."/>
        </authorList>
    </citation>
    <scope>NUCLEOTIDE SEQUENCE [LARGE SCALE GENOMIC DNA]</scope>
    <source>
        <strain evidence="6">PX69</strain>
    </source>
</reference>
<gene>
    <name evidence="5" type="ORF">PLANPX_3187</name>
</gene>
<dbReference type="InterPro" id="IPR023227">
    <property type="entry name" value="SAM_OH_AdoTrfase_C_sf"/>
</dbReference>
<dbReference type="InterPro" id="IPR002747">
    <property type="entry name" value="SAM_OH_AdoTrfase"/>
</dbReference>
<evidence type="ECO:0000256" key="2">
    <source>
        <dbReference type="ARBA" id="ARBA00024035"/>
    </source>
</evidence>
<dbReference type="Pfam" id="PF20257">
    <property type="entry name" value="SAM_HAT_C"/>
    <property type="match status" value="1"/>
</dbReference>
<organism evidence="5 6">
    <name type="scientific">Lacipirellula parvula</name>
    <dbReference type="NCBI Taxonomy" id="2650471"/>
    <lineage>
        <taxon>Bacteria</taxon>
        <taxon>Pseudomonadati</taxon>
        <taxon>Planctomycetota</taxon>
        <taxon>Planctomycetia</taxon>
        <taxon>Pirellulales</taxon>
        <taxon>Lacipirellulaceae</taxon>
        <taxon>Lacipirellula</taxon>
    </lineage>
</organism>
<dbReference type="InterPro" id="IPR046469">
    <property type="entry name" value="SAM_HAT_N"/>
</dbReference>
<sequence length="263" mass="28089">MPPIPVITLTTDFGEGSPYIAAMKGVILSINPAMQIVDVTHAIAPQDVRGGAIILDEITPLYLSGSLHIAVVDPGVGSARALVYAEIGDQRYIGPDNGLFSRLASRLGASKIRAITEERWFRQPVAPTFHGRDIMAPAAAHLSLGANPDDLGPPFAQLVELVWPGAVKVANRIDGQVTAIDSFGNLITDITREMLAGVPTDETVGIFCDEHETRCIFNAYADQPPMTLIALIGSNDCLELAIVEDSAKIMLGVRVGTPVQVKW</sequence>
<dbReference type="Gene3D" id="3.40.50.10790">
    <property type="entry name" value="S-adenosyl-l-methionine hydroxide adenosyltransferase, N-terminal"/>
    <property type="match status" value="1"/>
</dbReference>
<dbReference type="PANTHER" id="PTHR35092:SF1">
    <property type="entry name" value="CHLORINASE MJ1651"/>
    <property type="match status" value="1"/>
</dbReference>
<dbReference type="SUPFAM" id="SSF102522">
    <property type="entry name" value="Bacterial fluorinating enzyme, N-terminal domain"/>
    <property type="match status" value="1"/>
</dbReference>
<dbReference type="Proteomes" id="UP000326837">
    <property type="component" value="Chromosome"/>
</dbReference>
<keyword evidence="6" id="KW-1185">Reference proteome</keyword>
<feature type="domain" description="S-adenosyl-l-methionine hydroxide adenosyltransferase N-terminal" evidence="3">
    <location>
        <begin position="7"/>
        <end position="152"/>
    </location>
</feature>
<dbReference type="PANTHER" id="PTHR35092">
    <property type="entry name" value="CHLORINASE MJ1651"/>
    <property type="match status" value="1"/>
</dbReference>
<evidence type="ECO:0000313" key="5">
    <source>
        <dbReference type="EMBL" id="BBO33575.1"/>
    </source>
</evidence>
<dbReference type="KEGG" id="lpav:PLANPX_3187"/>
<proteinExistence type="inferred from homology"/>
<dbReference type="EMBL" id="AP021861">
    <property type="protein sequence ID" value="BBO33575.1"/>
    <property type="molecule type" value="Genomic_DNA"/>
</dbReference>
<dbReference type="SUPFAM" id="SSF101852">
    <property type="entry name" value="Bacterial fluorinating enzyme, C-terminal domain"/>
    <property type="match status" value="1"/>
</dbReference>
<evidence type="ECO:0000259" key="4">
    <source>
        <dbReference type="Pfam" id="PF20257"/>
    </source>
</evidence>
<feature type="domain" description="S-adenosyl-l-methionine hydroxide adenosyltransferase C-terminal" evidence="4">
    <location>
        <begin position="175"/>
        <end position="260"/>
    </location>
</feature>
<evidence type="ECO:0008006" key="7">
    <source>
        <dbReference type="Google" id="ProtNLM"/>
    </source>
</evidence>
<dbReference type="RefSeq" id="WP_152099322.1">
    <property type="nucleotide sequence ID" value="NZ_AP021861.1"/>
</dbReference>
<dbReference type="InterPro" id="IPR046470">
    <property type="entry name" value="SAM_HAT_C"/>
</dbReference>
<dbReference type="AlphaFoldDB" id="A0A5K7XB08"/>
<keyword evidence="1" id="KW-0949">S-adenosyl-L-methionine</keyword>
<accession>A0A5K7XB08</accession>
<name>A0A5K7XB08_9BACT</name>
<evidence type="ECO:0000313" key="6">
    <source>
        <dbReference type="Proteomes" id="UP000326837"/>
    </source>
</evidence>
<dbReference type="Pfam" id="PF01887">
    <property type="entry name" value="SAM_HAT_N"/>
    <property type="match status" value="1"/>
</dbReference>
<evidence type="ECO:0000256" key="1">
    <source>
        <dbReference type="ARBA" id="ARBA00022691"/>
    </source>
</evidence>
<evidence type="ECO:0000259" key="3">
    <source>
        <dbReference type="Pfam" id="PF01887"/>
    </source>
</evidence>
<dbReference type="PIRSF" id="PIRSF006779">
    <property type="entry name" value="UCP006779"/>
    <property type="match status" value="1"/>
</dbReference>
<comment type="similarity">
    <text evidence="2">Belongs to the SAM hydrolase / SAM-dependent halogenase family.</text>
</comment>
<dbReference type="Gene3D" id="2.40.30.90">
    <property type="entry name" value="Bacterial fluorinating enzyme like"/>
    <property type="match status" value="1"/>
</dbReference>